<evidence type="ECO:0000256" key="2">
    <source>
        <dbReference type="ARBA" id="ARBA00010973"/>
    </source>
</evidence>
<evidence type="ECO:0000313" key="8">
    <source>
        <dbReference type="Proteomes" id="UP000266693"/>
    </source>
</evidence>
<keyword evidence="5" id="KW-0732">Signal</keyword>
<dbReference type="PROSITE" id="PS51677">
    <property type="entry name" value="NODB"/>
    <property type="match status" value="1"/>
</dbReference>
<protein>
    <recommendedName>
        <fullName evidence="3">Chitooligosaccharide deacetylase</fullName>
    </recommendedName>
    <alternativeName>
        <fullName evidence="4">Nodulation protein B</fullName>
    </alternativeName>
</protein>
<dbReference type="SUPFAM" id="SSF88713">
    <property type="entry name" value="Glycoside hydrolase/deacetylase"/>
    <property type="match status" value="1"/>
</dbReference>
<dbReference type="RefSeq" id="WP_118863831.1">
    <property type="nucleotide sequence ID" value="NZ_QWLV01000003.1"/>
</dbReference>
<evidence type="ECO:0000256" key="1">
    <source>
        <dbReference type="ARBA" id="ARBA00003236"/>
    </source>
</evidence>
<dbReference type="InterPro" id="IPR011330">
    <property type="entry name" value="Glyco_hydro/deAcase_b/a-brl"/>
</dbReference>
<proteinExistence type="inferred from homology"/>
<comment type="similarity">
    <text evidence="2">Belongs to the polysaccharide deacetylase family.</text>
</comment>
<dbReference type="InterPro" id="IPR053140">
    <property type="entry name" value="GDSL_Rv0518-like"/>
</dbReference>
<dbReference type="SUPFAM" id="SSF52266">
    <property type="entry name" value="SGNH hydrolase"/>
    <property type="match status" value="1"/>
</dbReference>
<dbReference type="EMBL" id="QWLV01000003">
    <property type="protein sequence ID" value="RHW17566.1"/>
    <property type="molecule type" value="Genomic_DNA"/>
</dbReference>
<dbReference type="Pfam" id="PF01522">
    <property type="entry name" value="Polysacc_deac_1"/>
    <property type="match status" value="1"/>
</dbReference>
<comment type="caution">
    <text evidence="7">The sequence shown here is derived from an EMBL/GenBank/DDBJ whole genome shotgun (WGS) entry which is preliminary data.</text>
</comment>
<dbReference type="Pfam" id="PF13472">
    <property type="entry name" value="Lipase_GDSL_2"/>
    <property type="match status" value="1"/>
</dbReference>
<dbReference type="OrthoDB" id="1828825at2"/>
<reference evidence="7 8" key="1">
    <citation type="submission" date="2018-08" db="EMBL/GenBank/DDBJ databases">
        <title>The multiple taxonomic identification of Sphingomonas gilva.</title>
        <authorList>
            <person name="Zhu D."/>
            <person name="Zheng S."/>
        </authorList>
    </citation>
    <scope>NUCLEOTIDE SEQUENCE [LARGE SCALE GENOMIC DNA]</scope>
    <source>
        <strain evidence="7 8">ZDH117</strain>
    </source>
</reference>
<dbReference type="AlphaFoldDB" id="A0A396RP42"/>
<dbReference type="Proteomes" id="UP000266693">
    <property type="component" value="Unassembled WGS sequence"/>
</dbReference>
<feature type="chain" id="PRO_5017413156" description="Chitooligosaccharide deacetylase" evidence="5">
    <location>
        <begin position="19"/>
        <end position="689"/>
    </location>
</feature>
<dbReference type="PANTHER" id="PTHR43784:SF2">
    <property type="entry name" value="GDSL-LIKE LIPASE_ACYLHYDROLASE, PUTATIVE (AFU_ORTHOLOGUE AFUA_2G00820)-RELATED"/>
    <property type="match status" value="1"/>
</dbReference>
<dbReference type="GO" id="GO:0005975">
    <property type="term" value="P:carbohydrate metabolic process"/>
    <property type="evidence" value="ECO:0007669"/>
    <property type="project" value="InterPro"/>
</dbReference>
<dbReference type="InterPro" id="IPR036514">
    <property type="entry name" value="SGNH_hydro_sf"/>
</dbReference>
<evidence type="ECO:0000256" key="4">
    <source>
        <dbReference type="ARBA" id="ARBA00032976"/>
    </source>
</evidence>
<evidence type="ECO:0000256" key="3">
    <source>
        <dbReference type="ARBA" id="ARBA00020071"/>
    </source>
</evidence>
<evidence type="ECO:0000256" key="5">
    <source>
        <dbReference type="SAM" id="SignalP"/>
    </source>
</evidence>
<name>A0A396RP42_9SPHN</name>
<gene>
    <name evidence="7" type="ORF">D1610_08905</name>
</gene>
<feature type="signal peptide" evidence="5">
    <location>
        <begin position="1"/>
        <end position="18"/>
    </location>
</feature>
<dbReference type="GO" id="GO:0016788">
    <property type="term" value="F:hydrolase activity, acting on ester bonds"/>
    <property type="evidence" value="ECO:0007669"/>
    <property type="project" value="UniProtKB-ARBA"/>
</dbReference>
<dbReference type="GO" id="GO:0016810">
    <property type="term" value="F:hydrolase activity, acting on carbon-nitrogen (but not peptide) bonds"/>
    <property type="evidence" value="ECO:0007669"/>
    <property type="project" value="InterPro"/>
</dbReference>
<feature type="domain" description="NodB homology" evidence="6">
    <location>
        <begin position="408"/>
        <end position="635"/>
    </location>
</feature>
<evidence type="ECO:0000259" key="6">
    <source>
        <dbReference type="PROSITE" id="PS51677"/>
    </source>
</evidence>
<dbReference type="Gene3D" id="3.20.20.370">
    <property type="entry name" value="Glycoside hydrolase/deacetylase"/>
    <property type="match status" value="1"/>
</dbReference>
<dbReference type="InterPro" id="IPR002509">
    <property type="entry name" value="NODB_dom"/>
</dbReference>
<dbReference type="PANTHER" id="PTHR43784">
    <property type="entry name" value="GDSL-LIKE LIPASE/ACYLHYDROLASE, PUTATIVE (AFU_ORTHOLOGUE AFUA_2G00820)-RELATED"/>
    <property type="match status" value="1"/>
</dbReference>
<keyword evidence="8" id="KW-1185">Reference proteome</keyword>
<comment type="function">
    <text evidence="1">Is involved in generating a small heat-stable compound (Nod), an acylated oligomer of N-acetylglucosamine, that stimulates mitosis in various plant protoplasts.</text>
</comment>
<evidence type="ECO:0000313" key="7">
    <source>
        <dbReference type="EMBL" id="RHW17566.1"/>
    </source>
</evidence>
<organism evidence="7 8">
    <name type="scientific">Sphingomonas gilva</name>
    <dbReference type="NCBI Taxonomy" id="2305907"/>
    <lineage>
        <taxon>Bacteria</taxon>
        <taxon>Pseudomonadati</taxon>
        <taxon>Pseudomonadota</taxon>
        <taxon>Alphaproteobacteria</taxon>
        <taxon>Sphingomonadales</taxon>
        <taxon>Sphingomonadaceae</taxon>
        <taxon>Sphingomonas</taxon>
    </lineage>
</organism>
<accession>A0A396RP42</accession>
<sequence length="689" mass="73949">MRFLLIALALLVAAPLHAQQRQWVASWGSSQMVPDEKQRLPAEALAGATVRQVVRLSLGGDRLRVRVSNVFGAEPLRISGVHVARSAGLGAAGIVAGTDRALTFSGRTELFVPAGAEMVSDPVTLAMPALSHAAISIRFAEAPSRQTGHPGSRATSFLLAGDHLSAADLPGASRHVGWFQIAGVDVEADAEAGAIVILGDSITDGYGVKTDTDQRWPDRLAERLQADPATRHLAVINQGIGGNRVLRDGLGPNALARFERDVLAQPGVTHLILLEGVNDLGTLTRDAPVSEAEHQAEVARIIAAYAQMVARARERGVKAIGATILPYGGSEYYHPDKLNEADRQAINAWIRAPGNFDAVIDFDALTRDPARPAHMRGDMDSGDGLHPSMAGYRAMGDAVDLSLFDARPMIALTFDDLPLHGPMPSGTNPQAVAEAILAALKTAGVEEAYGFANAKKMADDPALARVLQAWRDAGHPLGNHGWSHANLNALTVADFTAEIVRNEAALERLMQGGDWRWFRYPFLAEGDDPAKRAAIREVLARRGYRIAPVSMDFSDWRWNTAYARCRAANDDDAIASMEQSFLDAARDAARGHRIIARALHGRDIPYVLLLHAGAFDARMMPRLLAMYRQEGFRFGTLAEAAADPALRAEVLPSLPAGPAGLTAKLRAAELAIPEARDWASELERLCAAG</sequence>
<dbReference type="CDD" id="cd01830">
    <property type="entry name" value="XynE_like"/>
    <property type="match status" value="1"/>
</dbReference>
<dbReference type="CDD" id="cd10960">
    <property type="entry name" value="CE4_NodB_like_1"/>
    <property type="match status" value="1"/>
</dbReference>
<dbReference type="InterPro" id="IPR013830">
    <property type="entry name" value="SGNH_hydro"/>
</dbReference>
<dbReference type="Gene3D" id="3.40.50.1110">
    <property type="entry name" value="SGNH hydrolase"/>
    <property type="match status" value="1"/>
</dbReference>